<reference evidence="4" key="1">
    <citation type="journal article" date="2019" name="Int. J. Syst. Evol. Microbiol.">
        <title>The Global Catalogue of Microorganisms (GCM) 10K type strain sequencing project: providing services to taxonomists for standard genome sequencing and annotation.</title>
        <authorList>
            <consortium name="The Broad Institute Genomics Platform"/>
            <consortium name="The Broad Institute Genome Sequencing Center for Infectious Disease"/>
            <person name="Wu L."/>
            <person name="Ma J."/>
        </authorList>
    </citation>
    <scope>NUCLEOTIDE SEQUENCE [LARGE SCALE GENOMIC DNA]</scope>
    <source>
        <strain evidence="4">JCM 30346</strain>
    </source>
</reference>
<comment type="caution">
    <text evidence="3">The sequence shown here is derived from an EMBL/GenBank/DDBJ whole genome shotgun (WGS) entry which is preliminary data.</text>
</comment>
<feature type="transmembrane region" description="Helical" evidence="2">
    <location>
        <begin position="58"/>
        <end position="74"/>
    </location>
</feature>
<keyword evidence="4" id="KW-1185">Reference proteome</keyword>
<keyword evidence="2" id="KW-0812">Transmembrane</keyword>
<organism evidence="3 4">
    <name type="scientific">Sphaerisporangium aureirubrum</name>
    <dbReference type="NCBI Taxonomy" id="1544736"/>
    <lineage>
        <taxon>Bacteria</taxon>
        <taxon>Bacillati</taxon>
        <taxon>Actinomycetota</taxon>
        <taxon>Actinomycetes</taxon>
        <taxon>Streptosporangiales</taxon>
        <taxon>Streptosporangiaceae</taxon>
        <taxon>Sphaerisporangium</taxon>
    </lineage>
</organism>
<dbReference type="EMBL" id="JBHSRF010000016">
    <property type="protein sequence ID" value="MFC6082366.1"/>
    <property type="molecule type" value="Genomic_DNA"/>
</dbReference>
<evidence type="ECO:0000313" key="4">
    <source>
        <dbReference type="Proteomes" id="UP001596137"/>
    </source>
</evidence>
<name>A0ABW1NGJ2_9ACTN</name>
<protein>
    <recommendedName>
        <fullName evidence="5">DUF3040 domain-containing protein</fullName>
    </recommendedName>
</protein>
<sequence>MAHTDDRIRTDLAARPDHGATPSGQVPPGRRQRTWLLLVLAAGLTLLTVGLLRGHGPLIATGLILAGVVECLLNRHRHPTRSGRHHRL</sequence>
<feature type="transmembrane region" description="Helical" evidence="2">
    <location>
        <begin position="35"/>
        <end position="52"/>
    </location>
</feature>
<evidence type="ECO:0000256" key="2">
    <source>
        <dbReference type="SAM" id="Phobius"/>
    </source>
</evidence>
<evidence type="ECO:0000313" key="3">
    <source>
        <dbReference type="EMBL" id="MFC6082366.1"/>
    </source>
</evidence>
<gene>
    <name evidence="3" type="ORF">ACFP1K_14465</name>
</gene>
<evidence type="ECO:0000256" key="1">
    <source>
        <dbReference type="SAM" id="MobiDB-lite"/>
    </source>
</evidence>
<keyword evidence="2" id="KW-0472">Membrane</keyword>
<accession>A0ABW1NGJ2</accession>
<proteinExistence type="predicted"/>
<dbReference type="Proteomes" id="UP001596137">
    <property type="component" value="Unassembled WGS sequence"/>
</dbReference>
<evidence type="ECO:0008006" key="5">
    <source>
        <dbReference type="Google" id="ProtNLM"/>
    </source>
</evidence>
<dbReference type="RefSeq" id="WP_380752229.1">
    <property type="nucleotide sequence ID" value="NZ_JBHSRF010000016.1"/>
</dbReference>
<feature type="compositionally biased region" description="Basic and acidic residues" evidence="1">
    <location>
        <begin position="1"/>
        <end position="18"/>
    </location>
</feature>
<keyword evidence="2" id="KW-1133">Transmembrane helix</keyword>
<feature type="region of interest" description="Disordered" evidence="1">
    <location>
        <begin position="1"/>
        <end position="29"/>
    </location>
</feature>